<reference evidence="2 3" key="1">
    <citation type="journal article" date="2018" name="New Phytol.">
        <title>Phylogenomics of Endogonaceae and evolution of mycorrhizas within Mucoromycota.</title>
        <authorList>
            <person name="Chang Y."/>
            <person name="Desiro A."/>
            <person name="Na H."/>
            <person name="Sandor L."/>
            <person name="Lipzen A."/>
            <person name="Clum A."/>
            <person name="Barry K."/>
            <person name="Grigoriev I.V."/>
            <person name="Martin F.M."/>
            <person name="Stajich J.E."/>
            <person name="Smith M.E."/>
            <person name="Bonito G."/>
            <person name="Spatafora J.W."/>
        </authorList>
    </citation>
    <scope>NUCLEOTIDE SEQUENCE [LARGE SCALE GENOMIC DNA]</scope>
    <source>
        <strain evidence="2 3">AD002</strain>
    </source>
</reference>
<sequence>MERRPSTSSTASSKSRNSERKGSAASTLSIYDSSARTPTSATPPPLPPVPSGAKTSKILSPGLTMSAIQENGHPPIATSDGASTSPLDPPPGTSPQFPNSKPRKRSKDATNNPPSGAAPPHQNPTTDASSLFSKFGWGNNSNSRPSSPEPSPTSDSYGASGSPTTLAPLSAGPSGRNHNGAALDSGYQPYRKLSAGNIRTPTANSLYPPEADMERRRSVDSLHRQGPLGLHQHPSSAAAAAAAAAAATQASSNNVLSGQNHLTTTPGGGIAHQVPPQRTKLMREIRELRGLRPSTLSTNLEKGGDSASVYMSSPTGPRPPNLRRSNSAEFSPGTFRGGSAARQVSNETLTNVPPKPKKRAFGIFSRKKKLEGFLIPYLHVTHPPPPPLPPGHTNLSTSSASLHSISTTTLVPFSLSPTSHPGPPSTIALRKHSNDTSYSESSTAATPAWEREEPDYAASVASGRSSGKKLSNKGSRRGIERSETSEIYYGRERDKGYGKRNSLTRDK</sequence>
<name>A0A433QYA2_9FUNG</name>
<feature type="non-terminal residue" evidence="2">
    <location>
        <position position="507"/>
    </location>
</feature>
<evidence type="ECO:0000313" key="2">
    <source>
        <dbReference type="EMBL" id="RUS34736.1"/>
    </source>
</evidence>
<feature type="region of interest" description="Disordered" evidence="1">
    <location>
        <begin position="292"/>
        <end position="356"/>
    </location>
</feature>
<dbReference type="EMBL" id="RBNJ01000347">
    <property type="protein sequence ID" value="RUS34736.1"/>
    <property type="molecule type" value="Genomic_DNA"/>
</dbReference>
<feature type="region of interest" description="Disordered" evidence="1">
    <location>
        <begin position="413"/>
        <end position="507"/>
    </location>
</feature>
<proteinExistence type="predicted"/>
<feature type="compositionally biased region" description="Low complexity" evidence="1">
    <location>
        <begin position="139"/>
        <end position="156"/>
    </location>
</feature>
<keyword evidence="3" id="KW-1185">Reference proteome</keyword>
<feature type="compositionally biased region" description="Polar residues" evidence="1">
    <location>
        <begin position="248"/>
        <end position="265"/>
    </location>
</feature>
<dbReference type="AlphaFoldDB" id="A0A433QYA2"/>
<gene>
    <name evidence="2" type="ORF">BC938DRAFT_478806</name>
</gene>
<feature type="compositionally biased region" description="Polar residues" evidence="1">
    <location>
        <begin position="123"/>
        <end position="132"/>
    </location>
</feature>
<evidence type="ECO:0000313" key="3">
    <source>
        <dbReference type="Proteomes" id="UP000274822"/>
    </source>
</evidence>
<feature type="compositionally biased region" description="Low complexity" evidence="1">
    <location>
        <begin position="1"/>
        <end position="15"/>
    </location>
</feature>
<dbReference type="Proteomes" id="UP000274822">
    <property type="component" value="Unassembled WGS sequence"/>
</dbReference>
<feature type="compositionally biased region" description="Polar residues" evidence="1">
    <location>
        <begin position="157"/>
        <end position="167"/>
    </location>
</feature>
<feature type="region of interest" description="Disordered" evidence="1">
    <location>
        <begin position="1"/>
        <end position="277"/>
    </location>
</feature>
<feature type="compositionally biased region" description="Polar residues" evidence="1">
    <location>
        <begin position="342"/>
        <end position="351"/>
    </location>
</feature>
<organism evidence="2 3">
    <name type="scientific">Jimgerdemannia flammicorona</name>
    <dbReference type="NCBI Taxonomy" id="994334"/>
    <lineage>
        <taxon>Eukaryota</taxon>
        <taxon>Fungi</taxon>
        <taxon>Fungi incertae sedis</taxon>
        <taxon>Mucoromycota</taxon>
        <taxon>Mucoromycotina</taxon>
        <taxon>Endogonomycetes</taxon>
        <taxon>Endogonales</taxon>
        <taxon>Endogonaceae</taxon>
        <taxon>Jimgerdemannia</taxon>
    </lineage>
</organism>
<feature type="compositionally biased region" description="Low complexity" evidence="1">
    <location>
        <begin position="237"/>
        <end position="247"/>
    </location>
</feature>
<accession>A0A433QYA2</accession>
<evidence type="ECO:0000256" key="1">
    <source>
        <dbReference type="SAM" id="MobiDB-lite"/>
    </source>
</evidence>
<feature type="compositionally biased region" description="Basic residues" evidence="1">
    <location>
        <begin position="466"/>
        <end position="476"/>
    </location>
</feature>
<feature type="compositionally biased region" description="Polar residues" evidence="1">
    <location>
        <begin position="435"/>
        <end position="445"/>
    </location>
</feature>
<feature type="compositionally biased region" description="Basic and acidic residues" evidence="1">
    <location>
        <begin position="477"/>
        <end position="507"/>
    </location>
</feature>
<protein>
    <submittedName>
        <fullName evidence="2">Uncharacterized protein</fullName>
    </submittedName>
</protein>
<feature type="compositionally biased region" description="Pro residues" evidence="1">
    <location>
        <begin position="41"/>
        <end position="50"/>
    </location>
</feature>
<feature type="compositionally biased region" description="Basic and acidic residues" evidence="1">
    <location>
        <begin position="212"/>
        <end position="223"/>
    </location>
</feature>
<comment type="caution">
    <text evidence="2">The sequence shown here is derived from an EMBL/GenBank/DDBJ whole genome shotgun (WGS) entry which is preliminary data.</text>
</comment>